<proteinExistence type="predicted"/>
<accession>A0A7Y9NIF1</accession>
<dbReference type="InterPro" id="IPR027417">
    <property type="entry name" value="P-loop_NTPase"/>
</dbReference>
<name>A0A7Y9NIF1_9BACT</name>
<reference evidence="1 2" key="1">
    <citation type="submission" date="2020-07" db="EMBL/GenBank/DDBJ databases">
        <title>Genomic Encyclopedia of Type Strains, Phase IV (KMG-V): Genome sequencing to study the core and pangenomes of soil and plant-associated prokaryotes.</title>
        <authorList>
            <person name="Whitman W."/>
        </authorList>
    </citation>
    <scope>NUCLEOTIDE SEQUENCE [LARGE SCALE GENOMIC DNA]</scope>
    <source>
        <strain evidence="1 2">M8UP30</strain>
    </source>
</reference>
<gene>
    <name evidence="1" type="ORF">HDF12_000316</name>
</gene>
<evidence type="ECO:0000313" key="2">
    <source>
        <dbReference type="Proteomes" id="UP000534186"/>
    </source>
</evidence>
<dbReference type="EMBL" id="JACCCV010000001">
    <property type="protein sequence ID" value="NYF49951.1"/>
    <property type="molecule type" value="Genomic_DNA"/>
</dbReference>
<sequence length="181" mass="19682">MKLIFLYGLPATGKLSVAQELAAMTGYRLFHNHLTVDMLLSVFDFGSPAFVALREEIWLSVFDQAGLSQLSALIFTFAPEPTVRPGFLQKVLTTVAKRGGEVDLVELVCPLNELKRRLNSPSRLQYRKLTSATVFDQIHATGGFDGSSLPKPRLSIDTSLCTAAQAAAKIAEVLGLDLSLT</sequence>
<dbReference type="GO" id="GO:0016740">
    <property type="term" value="F:transferase activity"/>
    <property type="evidence" value="ECO:0007669"/>
    <property type="project" value="UniProtKB-KW"/>
</dbReference>
<dbReference type="Proteomes" id="UP000534186">
    <property type="component" value="Unassembled WGS sequence"/>
</dbReference>
<dbReference type="Gene3D" id="3.40.50.300">
    <property type="entry name" value="P-loop containing nucleotide triphosphate hydrolases"/>
    <property type="match status" value="1"/>
</dbReference>
<keyword evidence="1" id="KW-0808">Transferase</keyword>
<dbReference type="SUPFAM" id="SSF52540">
    <property type="entry name" value="P-loop containing nucleoside triphosphate hydrolases"/>
    <property type="match status" value="1"/>
</dbReference>
<dbReference type="AlphaFoldDB" id="A0A7Y9NIF1"/>
<organism evidence="1 2">
    <name type="scientific">Tunturiibacter lichenicola</name>
    <dbReference type="NCBI Taxonomy" id="2051959"/>
    <lineage>
        <taxon>Bacteria</taxon>
        <taxon>Pseudomonadati</taxon>
        <taxon>Acidobacteriota</taxon>
        <taxon>Terriglobia</taxon>
        <taxon>Terriglobales</taxon>
        <taxon>Acidobacteriaceae</taxon>
        <taxon>Tunturiibacter</taxon>
    </lineage>
</organism>
<evidence type="ECO:0000313" key="1">
    <source>
        <dbReference type="EMBL" id="NYF49951.1"/>
    </source>
</evidence>
<protein>
    <submittedName>
        <fullName evidence="1">Chloramphenicol 3-O-phosphotransferase</fullName>
    </submittedName>
</protein>
<comment type="caution">
    <text evidence="1">The sequence shown here is derived from an EMBL/GenBank/DDBJ whole genome shotgun (WGS) entry which is preliminary data.</text>
</comment>